<dbReference type="AlphaFoldDB" id="A0A227KQB9"/>
<dbReference type="Pfam" id="PF24986">
    <property type="entry name" value="PRC_RimM"/>
    <property type="match status" value="1"/>
</dbReference>
<comment type="domain">
    <text evidence="5">The PRC barrel domain binds ribosomal protein uS19.</text>
</comment>
<dbReference type="EMBL" id="NHMP01000002">
    <property type="protein sequence ID" value="OXE50359.1"/>
    <property type="molecule type" value="Genomic_DNA"/>
</dbReference>
<evidence type="ECO:0000313" key="9">
    <source>
        <dbReference type="Proteomes" id="UP000214610"/>
    </source>
</evidence>
<comment type="subcellular location">
    <subcellularLocation>
        <location evidence="5">Cytoplasm</location>
    </subcellularLocation>
</comment>
<name>A0A227KQB9_9BURK</name>
<reference evidence="9" key="1">
    <citation type="submission" date="2017-05" db="EMBL/GenBank/DDBJ databases">
        <title>Improved OligoMM genomes.</title>
        <authorList>
            <person name="Garzetti D."/>
        </authorList>
    </citation>
    <scope>NUCLEOTIDE SEQUENCE [LARGE SCALE GENOMIC DNA]</scope>
    <source>
        <strain evidence="9">YL45</strain>
    </source>
</reference>
<dbReference type="RefSeq" id="WP_066591962.1">
    <property type="nucleotide sequence ID" value="NZ_CAJTBZ010000028.1"/>
</dbReference>
<dbReference type="PANTHER" id="PTHR33692">
    <property type="entry name" value="RIBOSOME MATURATION FACTOR RIMM"/>
    <property type="match status" value="1"/>
</dbReference>
<dbReference type="GO" id="GO:0042274">
    <property type="term" value="P:ribosomal small subunit biogenesis"/>
    <property type="evidence" value="ECO:0007669"/>
    <property type="project" value="UniProtKB-UniRule"/>
</dbReference>
<sequence length="174" mass="18860">MEDTKNSAAEPIALGALCGAYGLRGWVRVLPFQDGDALLDSKNWFHLTLGGEPQPMAMESAKFHGKGIVAKLKGIDTPEAAAALKGAVGLLREDFPDLGENEVYWVDIIGAKVVNTKGEEIGTVRSITDNGAHDVLEVNGVKGKMILIPLVPEYVELVDMEKKEVTVDWSLDWD</sequence>
<dbReference type="NCBIfam" id="TIGR02273">
    <property type="entry name" value="16S_RimM"/>
    <property type="match status" value="1"/>
</dbReference>
<dbReference type="GO" id="GO:0005737">
    <property type="term" value="C:cytoplasm"/>
    <property type="evidence" value="ECO:0007669"/>
    <property type="project" value="UniProtKB-SubCell"/>
</dbReference>
<comment type="function">
    <text evidence="5">An accessory protein needed during the final step in the assembly of 30S ribosomal subunit, possibly for assembly of the head region. Essential for efficient processing of 16S rRNA. May be needed both before and after RbfA during the maturation of 16S rRNA. It has affinity for free ribosomal 30S subunits but not for 70S ribosomes.</text>
</comment>
<dbReference type="GeneID" id="78363644"/>
<evidence type="ECO:0000313" key="8">
    <source>
        <dbReference type="EMBL" id="OXE50359.1"/>
    </source>
</evidence>
<evidence type="ECO:0000256" key="3">
    <source>
        <dbReference type="ARBA" id="ARBA00022552"/>
    </source>
</evidence>
<evidence type="ECO:0000256" key="4">
    <source>
        <dbReference type="ARBA" id="ARBA00023186"/>
    </source>
</evidence>
<gene>
    <name evidence="5" type="primary">rimM</name>
    <name evidence="8" type="ORF">ADH67_05085</name>
</gene>
<keyword evidence="3 5" id="KW-0698">rRNA processing</keyword>
<dbReference type="PANTHER" id="PTHR33692:SF1">
    <property type="entry name" value="RIBOSOME MATURATION FACTOR RIMM"/>
    <property type="match status" value="1"/>
</dbReference>
<protein>
    <recommendedName>
        <fullName evidence="5">Ribosome maturation factor RimM</fullName>
    </recommendedName>
</protein>
<evidence type="ECO:0000256" key="2">
    <source>
        <dbReference type="ARBA" id="ARBA00022517"/>
    </source>
</evidence>
<comment type="similarity">
    <text evidence="5">Belongs to the RimM family.</text>
</comment>
<dbReference type="Proteomes" id="UP000214610">
    <property type="component" value="Unassembled WGS sequence"/>
</dbReference>
<organism evidence="8 9">
    <name type="scientific">Turicimonas muris</name>
    <dbReference type="NCBI Taxonomy" id="1796652"/>
    <lineage>
        <taxon>Bacteria</taxon>
        <taxon>Pseudomonadati</taxon>
        <taxon>Pseudomonadota</taxon>
        <taxon>Betaproteobacteria</taxon>
        <taxon>Burkholderiales</taxon>
        <taxon>Sutterellaceae</taxon>
        <taxon>Turicimonas</taxon>
    </lineage>
</organism>
<keyword evidence="9" id="KW-1185">Reference proteome</keyword>
<dbReference type="InterPro" id="IPR036976">
    <property type="entry name" value="RimM_N_sf"/>
</dbReference>
<dbReference type="InterPro" id="IPR056792">
    <property type="entry name" value="PRC_RimM"/>
</dbReference>
<evidence type="ECO:0000259" key="7">
    <source>
        <dbReference type="Pfam" id="PF24986"/>
    </source>
</evidence>
<dbReference type="Pfam" id="PF01782">
    <property type="entry name" value="RimM"/>
    <property type="match status" value="1"/>
</dbReference>
<dbReference type="InterPro" id="IPR009000">
    <property type="entry name" value="Transl_B-barrel_sf"/>
</dbReference>
<dbReference type="InterPro" id="IPR011961">
    <property type="entry name" value="RimM"/>
</dbReference>
<dbReference type="Gene3D" id="2.40.30.60">
    <property type="entry name" value="RimM"/>
    <property type="match status" value="1"/>
</dbReference>
<feature type="domain" description="Ribosome maturation factor RimM PRC barrel" evidence="7">
    <location>
        <begin position="105"/>
        <end position="172"/>
    </location>
</feature>
<evidence type="ECO:0000259" key="6">
    <source>
        <dbReference type="Pfam" id="PF01782"/>
    </source>
</evidence>
<dbReference type="GO" id="GO:0005840">
    <property type="term" value="C:ribosome"/>
    <property type="evidence" value="ECO:0007669"/>
    <property type="project" value="InterPro"/>
</dbReference>
<keyword evidence="2 5" id="KW-0690">Ribosome biogenesis</keyword>
<evidence type="ECO:0000256" key="5">
    <source>
        <dbReference type="HAMAP-Rule" id="MF_00014"/>
    </source>
</evidence>
<dbReference type="InterPro" id="IPR002676">
    <property type="entry name" value="RimM_N"/>
</dbReference>
<dbReference type="GO" id="GO:0006364">
    <property type="term" value="P:rRNA processing"/>
    <property type="evidence" value="ECO:0007669"/>
    <property type="project" value="UniProtKB-UniRule"/>
</dbReference>
<feature type="domain" description="RimM N-terminal" evidence="6">
    <location>
        <begin position="14"/>
        <end position="87"/>
    </location>
</feature>
<evidence type="ECO:0000256" key="1">
    <source>
        <dbReference type="ARBA" id="ARBA00022490"/>
    </source>
</evidence>
<comment type="caution">
    <text evidence="8">The sequence shown here is derived from an EMBL/GenBank/DDBJ whole genome shotgun (WGS) entry which is preliminary data.</text>
</comment>
<dbReference type="HAMAP" id="MF_00014">
    <property type="entry name" value="Ribosome_mat_RimM"/>
    <property type="match status" value="1"/>
</dbReference>
<keyword evidence="1 5" id="KW-0963">Cytoplasm</keyword>
<dbReference type="SUPFAM" id="SSF50346">
    <property type="entry name" value="PRC-barrel domain"/>
    <property type="match status" value="1"/>
</dbReference>
<dbReference type="Gene3D" id="2.30.30.240">
    <property type="entry name" value="PRC-barrel domain"/>
    <property type="match status" value="1"/>
</dbReference>
<dbReference type="GO" id="GO:0043022">
    <property type="term" value="F:ribosome binding"/>
    <property type="evidence" value="ECO:0007669"/>
    <property type="project" value="InterPro"/>
</dbReference>
<keyword evidence="4 5" id="KW-0143">Chaperone</keyword>
<proteinExistence type="inferred from homology"/>
<dbReference type="InterPro" id="IPR011033">
    <property type="entry name" value="PRC_barrel-like_sf"/>
</dbReference>
<dbReference type="SUPFAM" id="SSF50447">
    <property type="entry name" value="Translation proteins"/>
    <property type="match status" value="1"/>
</dbReference>
<comment type="subunit">
    <text evidence="5">Binds ribosomal protein uS19.</text>
</comment>
<accession>A0A227KQB9</accession>